<name>A0A512M4T2_9BACT</name>
<keyword evidence="2 8" id="KW-0699">rRNA-binding</keyword>
<dbReference type="HAMAP" id="MF_01302_B">
    <property type="entry name" value="Ribosomal_uS8_B"/>
    <property type="match status" value="1"/>
</dbReference>
<evidence type="ECO:0000256" key="8">
    <source>
        <dbReference type="HAMAP-Rule" id="MF_01302"/>
    </source>
</evidence>
<evidence type="ECO:0000256" key="9">
    <source>
        <dbReference type="RuleBase" id="RU003660"/>
    </source>
</evidence>
<dbReference type="NCBIfam" id="NF001109">
    <property type="entry name" value="PRK00136.1"/>
    <property type="match status" value="1"/>
</dbReference>
<evidence type="ECO:0000256" key="1">
    <source>
        <dbReference type="ARBA" id="ARBA00006471"/>
    </source>
</evidence>
<dbReference type="OrthoDB" id="9802617at2"/>
<dbReference type="Proteomes" id="UP000321577">
    <property type="component" value="Unassembled WGS sequence"/>
</dbReference>
<dbReference type="GO" id="GO:0006412">
    <property type="term" value="P:translation"/>
    <property type="evidence" value="ECO:0007669"/>
    <property type="project" value="UniProtKB-UniRule"/>
</dbReference>
<dbReference type="PROSITE" id="PS00053">
    <property type="entry name" value="RIBOSOMAL_S8"/>
    <property type="match status" value="1"/>
</dbReference>
<dbReference type="GO" id="GO:1990904">
    <property type="term" value="C:ribonucleoprotein complex"/>
    <property type="evidence" value="ECO:0007669"/>
    <property type="project" value="UniProtKB-KW"/>
</dbReference>
<dbReference type="GO" id="GO:0019843">
    <property type="term" value="F:rRNA binding"/>
    <property type="evidence" value="ECO:0007669"/>
    <property type="project" value="UniProtKB-UniRule"/>
</dbReference>
<comment type="similarity">
    <text evidence="1 8 9">Belongs to the universal ribosomal protein uS8 family.</text>
</comment>
<dbReference type="GO" id="GO:0005840">
    <property type="term" value="C:ribosome"/>
    <property type="evidence" value="ECO:0007669"/>
    <property type="project" value="UniProtKB-KW"/>
</dbReference>
<evidence type="ECO:0000256" key="6">
    <source>
        <dbReference type="ARBA" id="ARBA00035258"/>
    </source>
</evidence>
<accession>A0A512M4T2</accession>
<dbReference type="FunFam" id="3.30.1490.10:FF:000001">
    <property type="entry name" value="30S ribosomal protein S8"/>
    <property type="match status" value="1"/>
</dbReference>
<evidence type="ECO:0000256" key="4">
    <source>
        <dbReference type="ARBA" id="ARBA00022980"/>
    </source>
</evidence>
<gene>
    <name evidence="10" type="primary">rpsH_1</name>
    <name evidence="8" type="synonym">rpsH</name>
    <name evidence="10" type="ORF">BGE01nite_06520</name>
</gene>
<dbReference type="RefSeq" id="WP_146848823.1">
    <property type="nucleotide sequence ID" value="NZ_BKAG01000003.1"/>
</dbReference>
<dbReference type="Gene3D" id="3.30.1490.10">
    <property type="match status" value="1"/>
</dbReference>
<comment type="function">
    <text evidence="8">One of the primary rRNA binding proteins, it binds directly to 16S rRNA central domain where it helps coordinate assembly of the platform of the 30S subunit.</text>
</comment>
<comment type="subunit">
    <text evidence="7 8">Part of the 30S ribosomal subunit. Contacts proteins S5 and S12.</text>
</comment>
<proteinExistence type="inferred from homology"/>
<organism evidence="10 11">
    <name type="scientific">Brevifollis gellanilyticus</name>
    <dbReference type="NCBI Taxonomy" id="748831"/>
    <lineage>
        <taxon>Bacteria</taxon>
        <taxon>Pseudomonadati</taxon>
        <taxon>Verrucomicrobiota</taxon>
        <taxon>Verrucomicrobiia</taxon>
        <taxon>Verrucomicrobiales</taxon>
        <taxon>Verrucomicrobiaceae</taxon>
    </lineage>
</organism>
<keyword evidence="3 8" id="KW-0694">RNA-binding</keyword>
<keyword evidence="5 8" id="KW-0687">Ribonucleoprotein</keyword>
<evidence type="ECO:0000256" key="2">
    <source>
        <dbReference type="ARBA" id="ARBA00022730"/>
    </source>
</evidence>
<protein>
    <recommendedName>
        <fullName evidence="6 8">Small ribosomal subunit protein uS8</fullName>
    </recommendedName>
</protein>
<keyword evidence="4 8" id="KW-0689">Ribosomal protein</keyword>
<dbReference type="GO" id="GO:0005737">
    <property type="term" value="C:cytoplasm"/>
    <property type="evidence" value="ECO:0007669"/>
    <property type="project" value="UniProtKB-ARBA"/>
</dbReference>
<sequence length="129" mass="14192">MTDPISDLLTRIRNAATAGQQEVLMPFSKMKSEIARILQEEGYLWSYEVDTTAAHPRLKLKLKYQGKSAVVRHLSRVSKPGLRKYVSVDEIPRVLGGLGIAILSTSRGLMTGARAKKAKVGGELLATVW</sequence>
<evidence type="ECO:0000313" key="11">
    <source>
        <dbReference type="Proteomes" id="UP000321577"/>
    </source>
</evidence>
<dbReference type="SUPFAM" id="SSF56047">
    <property type="entry name" value="Ribosomal protein S8"/>
    <property type="match status" value="1"/>
</dbReference>
<evidence type="ECO:0000313" key="10">
    <source>
        <dbReference type="EMBL" id="GEP41361.1"/>
    </source>
</evidence>
<evidence type="ECO:0000256" key="7">
    <source>
        <dbReference type="ARBA" id="ARBA00046740"/>
    </source>
</evidence>
<dbReference type="AlphaFoldDB" id="A0A512M4T2"/>
<evidence type="ECO:0000256" key="3">
    <source>
        <dbReference type="ARBA" id="ARBA00022884"/>
    </source>
</evidence>
<dbReference type="Gene3D" id="3.30.1370.30">
    <property type="match status" value="1"/>
</dbReference>
<comment type="caution">
    <text evidence="10">The sequence shown here is derived from an EMBL/GenBank/DDBJ whole genome shotgun (WGS) entry which is preliminary data.</text>
</comment>
<keyword evidence="11" id="KW-1185">Reference proteome</keyword>
<dbReference type="FunFam" id="3.30.1370.30:FF:000002">
    <property type="entry name" value="30S ribosomal protein S8"/>
    <property type="match status" value="1"/>
</dbReference>
<reference evidence="10 11" key="1">
    <citation type="submission" date="2019-07" db="EMBL/GenBank/DDBJ databases">
        <title>Whole genome shotgun sequence of Brevifollis gellanilyticus NBRC 108608.</title>
        <authorList>
            <person name="Hosoyama A."/>
            <person name="Uohara A."/>
            <person name="Ohji S."/>
            <person name="Ichikawa N."/>
        </authorList>
    </citation>
    <scope>NUCLEOTIDE SEQUENCE [LARGE SCALE GENOMIC DNA]</scope>
    <source>
        <strain evidence="10 11">NBRC 108608</strain>
    </source>
</reference>
<dbReference type="InterPro" id="IPR035987">
    <property type="entry name" value="Ribosomal_uS8_sf"/>
</dbReference>
<dbReference type="PANTHER" id="PTHR11758">
    <property type="entry name" value="40S RIBOSOMAL PROTEIN S15A"/>
    <property type="match status" value="1"/>
</dbReference>
<dbReference type="InterPro" id="IPR000630">
    <property type="entry name" value="Ribosomal_uS8"/>
</dbReference>
<evidence type="ECO:0000256" key="5">
    <source>
        <dbReference type="ARBA" id="ARBA00023274"/>
    </source>
</evidence>
<dbReference type="Pfam" id="PF00410">
    <property type="entry name" value="Ribosomal_S8"/>
    <property type="match status" value="1"/>
</dbReference>
<dbReference type="InterPro" id="IPR047863">
    <property type="entry name" value="Ribosomal_uS8_CS"/>
</dbReference>
<dbReference type="GO" id="GO:0003735">
    <property type="term" value="F:structural constituent of ribosome"/>
    <property type="evidence" value="ECO:0007669"/>
    <property type="project" value="InterPro"/>
</dbReference>
<dbReference type="EMBL" id="BKAG01000003">
    <property type="protein sequence ID" value="GEP41361.1"/>
    <property type="molecule type" value="Genomic_DNA"/>
</dbReference>